<comment type="caution">
    <text evidence="3">The sequence shown here is derived from an EMBL/GenBank/DDBJ whole genome shotgun (WGS) entry which is preliminary data.</text>
</comment>
<gene>
    <name evidence="3" type="ORF">PSN13_05185</name>
</gene>
<dbReference type="Pfam" id="PF10593">
    <property type="entry name" value="Z1"/>
    <property type="match status" value="1"/>
</dbReference>
<feature type="region of interest" description="Disordered" evidence="1">
    <location>
        <begin position="868"/>
        <end position="890"/>
    </location>
</feature>
<sequence>MSSASERAAQHSPETYLRAVRAVMSSGLTLEQALAGFVPEELRDEVGRRWNADRVTLEPVAVLSKDGPRAWFDSYDPAAGYYWPRLREWLLVEKGRTESSIDAIDTATDKILSMLEDPRPGGSGSFQIRGLVVGYVQSGKTANFTALIAKAYDAGYRIVIVLSGIHNSLRRQTQLRLEDELGLAPDEAGRRGVGAPEHGRQIIRMTGAEVWQDFHPGTADASLLQGNVPLIFVIKKNASVLRRLVGWLEERQPVSTPVLIIDDEADQASINTGGNRQLLEEVVDLVAEDVDAAADGLDLVSAQTQAEEINPSVINGLVRQLLHRFRRVSYVGYTATPFANVLINHEAMDREVAEDLYPRDFIVSLPPPHGYYGPERLFGREALAGEGGENVEGIDVIRRVRDHEARLLTPARGAPPVNALPQSFDDALADFILATAARDTRTGGSPASAMLIHGSQYTYQQDAIAALVRERLSVLRQRWRYDNEHAAPEFQRRWEEHFVPVTGAIAADRHLKFSEIEPAIARLFRGELPVLVLHNRSTDELDYERNPDLRAVVIGGNKLSRGLTIEGLLVSYYVRNANYFDTLLQMGRWFGYREDYVDLTRLWTTADLNQRFRDLATAEEDLRREIRLYEILGKTPRDFAPRIRAHETMRITAPNRMGSAREISYDFSGTLFQTILFQIDDQDWLRHNLDATRRLLGRLGPPSAVGPDGLPAWRDVDWREIEEFLGDAGYRTAPGSQRSSLALREYIAIQAKHRELVRWRVAVRGRQNIDTVLGSEDLHIQGFGPVACISRARDGHSETSIGTLVNPVSRGNPGAGDEDIGLGDEDRKWAAAAADALDVSYPVALRHRRPPTEGLLLLYPISAYSKPKESTSFGERKGPPKQPLFDNPDEHGETVIGMAISFPASESPATIRYVVGSPGPVTG</sequence>
<dbReference type="AlphaFoldDB" id="A0A328NRF7"/>
<evidence type="ECO:0000313" key="3">
    <source>
        <dbReference type="EMBL" id="RAO29986.1"/>
    </source>
</evidence>
<dbReference type="EMBL" id="PYAG01000033">
    <property type="protein sequence ID" value="RAO29986.1"/>
    <property type="molecule type" value="Genomic_DNA"/>
</dbReference>
<organism evidence="3 4">
    <name type="scientific">Micromonospora saelicesensis</name>
    <dbReference type="NCBI Taxonomy" id="285676"/>
    <lineage>
        <taxon>Bacteria</taxon>
        <taxon>Bacillati</taxon>
        <taxon>Actinomycetota</taxon>
        <taxon>Actinomycetes</taxon>
        <taxon>Micromonosporales</taxon>
        <taxon>Micromonosporaceae</taxon>
        <taxon>Micromonospora</taxon>
    </lineage>
</organism>
<reference evidence="3 4" key="1">
    <citation type="submission" date="2018-03" db="EMBL/GenBank/DDBJ databases">
        <title>Defining the species Micromonospora saelicesensis and Micromonospora noduli under the framework of genomics.</title>
        <authorList>
            <person name="Riesco R."/>
            <person name="Trujillo M.E."/>
        </authorList>
    </citation>
    <scope>NUCLEOTIDE SEQUENCE [LARGE SCALE GENOMIC DNA]</scope>
    <source>
        <strain evidence="3 4">PSN13</strain>
    </source>
</reference>
<feature type="domain" description="Putative endonuclease Z1" evidence="2">
    <location>
        <begin position="424"/>
        <end position="647"/>
    </location>
</feature>
<dbReference type="InterPro" id="IPR018310">
    <property type="entry name" value="Put_endonuclease_Z1-dom"/>
</dbReference>
<accession>A0A328NRF7</accession>
<evidence type="ECO:0000259" key="2">
    <source>
        <dbReference type="Pfam" id="PF10593"/>
    </source>
</evidence>
<dbReference type="RefSeq" id="WP_112677825.1">
    <property type="nucleotide sequence ID" value="NZ_PYAG01000033.1"/>
</dbReference>
<dbReference type="Proteomes" id="UP000249419">
    <property type="component" value="Unassembled WGS sequence"/>
</dbReference>
<protein>
    <recommendedName>
        <fullName evidence="2">Putative endonuclease Z1 domain-containing protein</fullName>
    </recommendedName>
</protein>
<evidence type="ECO:0000313" key="4">
    <source>
        <dbReference type="Proteomes" id="UP000249419"/>
    </source>
</evidence>
<proteinExistence type="predicted"/>
<name>A0A328NRF7_9ACTN</name>
<feature type="compositionally biased region" description="Basic and acidic residues" evidence="1">
    <location>
        <begin position="868"/>
        <end position="878"/>
    </location>
</feature>
<evidence type="ECO:0000256" key="1">
    <source>
        <dbReference type="SAM" id="MobiDB-lite"/>
    </source>
</evidence>